<evidence type="ECO:0000256" key="1">
    <source>
        <dbReference type="SAM" id="Phobius"/>
    </source>
</evidence>
<dbReference type="AlphaFoldDB" id="A0A098EH93"/>
<dbReference type="Pfam" id="PF19124">
    <property type="entry name" value="DUF5808"/>
    <property type="match status" value="1"/>
</dbReference>
<organism evidence="4 5">
    <name type="scientific">Planococcus massiliensis</name>
    <dbReference type="NCBI Taxonomy" id="1499687"/>
    <lineage>
        <taxon>Bacteria</taxon>
        <taxon>Bacillati</taxon>
        <taxon>Bacillota</taxon>
        <taxon>Bacilli</taxon>
        <taxon>Bacillales</taxon>
        <taxon>Caryophanaceae</taxon>
        <taxon>Planococcus</taxon>
    </lineage>
</organism>
<keyword evidence="1" id="KW-1133">Transmembrane helix</keyword>
<dbReference type="PANTHER" id="PTHR37810:SF9">
    <property type="entry name" value="MEMBRANE PROTEIN"/>
    <property type="match status" value="1"/>
</dbReference>
<keyword evidence="5" id="KW-1185">Reference proteome</keyword>
<dbReference type="PANTHER" id="PTHR37810">
    <property type="entry name" value="IMMUNITY PROTEIN SDPI"/>
    <property type="match status" value="1"/>
</dbReference>
<feature type="domain" description="DUF5808" evidence="3">
    <location>
        <begin position="323"/>
        <end position="348"/>
    </location>
</feature>
<reference evidence="4 5" key="1">
    <citation type="submission" date="2014-09" db="EMBL/GenBank/DDBJ databases">
        <authorList>
            <person name="Urmite Genomes Urmite Genomes"/>
        </authorList>
    </citation>
    <scope>NUCLEOTIDE SEQUENCE [LARGE SCALE GENOMIC DNA]</scope>
    <source>
        <strain evidence="4 5">ES2</strain>
    </source>
</reference>
<dbReference type="InterPro" id="IPR043831">
    <property type="entry name" value="DUF5808"/>
</dbReference>
<accession>A0A098EH93</accession>
<feature type="transmembrane region" description="Helical" evidence="1">
    <location>
        <begin position="81"/>
        <end position="100"/>
    </location>
</feature>
<evidence type="ECO:0000259" key="3">
    <source>
        <dbReference type="Pfam" id="PF19124"/>
    </source>
</evidence>
<feature type="transmembrane region" description="Helical" evidence="1">
    <location>
        <begin position="233"/>
        <end position="258"/>
    </location>
</feature>
<dbReference type="GO" id="GO:0009636">
    <property type="term" value="P:response to toxic substance"/>
    <property type="evidence" value="ECO:0007669"/>
    <property type="project" value="TreeGrafter"/>
</dbReference>
<gene>
    <name evidence="4" type="ORF">BN1080_00582</name>
</gene>
<feature type="transmembrane region" description="Helical" evidence="1">
    <location>
        <begin position="139"/>
        <end position="159"/>
    </location>
</feature>
<feature type="transmembrane region" description="Helical" evidence="1">
    <location>
        <begin position="348"/>
        <end position="365"/>
    </location>
</feature>
<name>A0A098EH93_9BACL</name>
<evidence type="ECO:0000313" key="5">
    <source>
        <dbReference type="Proteomes" id="UP000043699"/>
    </source>
</evidence>
<feature type="transmembrane region" description="Helical" evidence="1">
    <location>
        <begin position="264"/>
        <end position="287"/>
    </location>
</feature>
<feature type="transmembrane region" description="Helical" evidence="1">
    <location>
        <begin position="54"/>
        <end position="75"/>
    </location>
</feature>
<sequence>MTIGLMVFIMVLLAAVQAFMPYLVKATEVFGIYVPEPHYRQEFIGRLKKNYSRLVLAGGLTSVLFYALAVNLLHIPEGQGVIWGVGLQLGIVAFSMALYFKNHLTVKKEKQQQGWVLGKKEKVIVDLQFRNDLEMVSGIAFLLPMLITVGLIALTLTHYTQLPDKIPAHWGADGQADRFSEKTIFSSISMPVILLIMQVLFYFMNQARKTSGSKISATQKAQSRKRELASRKYGSWLLFVTSISVTLLLGSLQLSLIYPELGGALWVMAMTIGFAILVLAGTALYTVKIAQFASSPAAGQSDSGIIDADNDRHWKAGIFYVNKEDPSIMVEKRFGIGWTVNLGNPKSWVMVFLPLAAILLIAFLVK</sequence>
<feature type="transmembrane region" description="Helical" evidence="1">
    <location>
        <begin position="184"/>
        <end position="204"/>
    </location>
</feature>
<protein>
    <recommendedName>
        <fullName evidence="6">DUF1648 domain-containing protein</fullName>
    </recommendedName>
</protein>
<keyword evidence="1" id="KW-0472">Membrane</keyword>
<feature type="transmembrane region" description="Helical" evidence="1">
    <location>
        <begin position="6"/>
        <end position="24"/>
    </location>
</feature>
<feature type="domain" description="DUF1648" evidence="2">
    <location>
        <begin position="146"/>
        <end position="194"/>
    </location>
</feature>
<evidence type="ECO:0008006" key="6">
    <source>
        <dbReference type="Google" id="ProtNLM"/>
    </source>
</evidence>
<dbReference type="Proteomes" id="UP000043699">
    <property type="component" value="Unassembled WGS sequence"/>
</dbReference>
<evidence type="ECO:0000259" key="2">
    <source>
        <dbReference type="Pfam" id="PF07853"/>
    </source>
</evidence>
<keyword evidence="1" id="KW-0812">Transmembrane</keyword>
<dbReference type="EMBL" id="CCXS01000001">
    <property type="protein sequence ID" value="CEG21669.1"/>
    <property type="molecule type" value="Genomic_DNA"/>
</dbReference>
<dbReference type="OrthoDB" id="157646at2"/>
<proteinExistence type="predicted"/>
<dbReference type="RefSeq" id="WP_052650353.1">
    <property type="nucleotide sequence ID" value="NZ_CCXS01000001.1"/>
</dbReference>
<dbReference type="STRING" id="1499687.BN1080_00582"/>
<dbReference type="Pfam" id="PF07853">
    <property type="entry name" value="DUF1648"/>
    <property type="match status" value="1"/>
</dbReference>
<evidence type="ECO:0000313" key="4">
    <source>
        <dbReference type="EMBL" id="CEG21669.1"/>
    </source>
</evidence>
<dbReference type="InterPro" id="IPR012867">
    <property type="entry name" value="DUF1648"/>
</dbReference>